<feature type="transmembrane region" description="Helical" evidence="7">
    <location>
        <begin position="362"/>
        <end position="384"/>
    </location>
</feature>
<dbReference type="SUPFAM" id="SSF103473">
    <property type="entry name" value="MFS general substrate transporter"/>
    <property type="match status" value="1"/>
</dbReference>
<gene>
    <name evidence="9" type="ORF">OG563_43670</name>
</gene>
<comment type="subcellular location">
    <subcellularLocation>
        <location evidence="1">Cell membrane</location>
        <topology evidence="1">Multi-pass membrane protein</topology>
    </subcellularLocation>
</comment>
<feature type="domain" description="Major facilitator superfamily (MFS) profile" evidence="8">
    <location>
        <begin position="15"/>
        <end position="384"/>
    </location>
</feature>
<feature type="transmembrane region" description="Helical" evidence="7">
    <location>
        <begin position="275"/>
        <end position="292"/>
    </location>
</feature>
<keyword evidence="10" id="KW-1185">Reference proteome</keyword>
<dbReference type="InterPro" id="IPR011701">
    <property type="entry name" value="MFS"/>
</dbReference>
<feature type="transmembrane region" description="Helical" evidence="7">
    <location>
        <begin position="205"/>
        <end position="226"/>
    </location>
</feature>
<dbReference type="RefSeq" id="WP_329409428.1">
    <property type="nucleotide sequence ID" value="NZ_CP109441.1"/>
</dbReference>
<dbReference type="InterPro" id="IPR036259">
    <property type="entry name" value="MFS_trans_sf"/>
</dbReference>
<dbReference type="Pfam" id="PF07690">
    <property type="entry name" value="MFS_1"/>
    <property type="match status" value="1"/>
</dbReference>
<evidence type="ECO:0000256" key="4">
    <source>
        <dbReference type="ARBA" id="ARBA00022989"/>
    </source>
</evidence>
<reference evidence="9" key="1">
    <citation type="submission" date="2022-10" db="EMBL/GenBank/DDBJ databases">
        <title>The complete genomes of actinobacterial strains from the NBC collection.</title>
        <authorList>
            <person name="Joergensen T.S."/>
            <person name="Alvarez Arevalo M."/>
            <person name="Sterndorff E.B."/>
            <person name="Faurdal D."/>
            <person name="Vuksanovic O."/>
            <person name="Mourched A.-S."/>
            <person name="Charusanti P."/>
            <person name="Shaw S."/>
            <person name="Blin K."/>
            <person name="Weber T."/>
        </authorList>
    </citation>
    <scope>NUCLEOTIDE SEQUENCE</scope>
    <source>
        <strain evidence="9">NBC_01482</strain>
    </source>
</reference>
<dbReference type="EMBL" id="CP109441">
    <property type="protein sequence ID" value="WUV45905.1"/>
    <property type="molecule type" value="Genomic_DNA"/>
</dbReference>
<dbReference type="PROSITE" id="PS50850">
    <property type="entry name" value="MFS"/>
    <property type="match status" value="1"/>
</dbReference>
<sequence>MAAAQTTTAGALYGRLAVLGLALFVYLTAELFPIGALNDLAMGLHVAPATAGLLLTAYAIAAGAATLPAVWACRRLDRRRALTVSLVLLALSQVTFGLAPNFTVAALARGVAAIAHGLVWSQIPVVAARYAPDGMRGRATAVVFGGSSLGLIAGAPIVTGLAHELGWRAAALALAGAAGATAFLLRAALPETPPPPRQGRTRGTFSLGSVLVVCLVTTALVVGHYVSYTYLTLLIAPAGLSGSLLVVVLAGYGIAGLFGVTLVGRALDSHPRRTALTVAMTLTCAVTTLGIAHFSWIVFILVMLWGAAAAALPVILQHAVLRTAPDAPDIPSGAYVVSYQLGITGGSALGAALLSHTPAASLPLWSGIALAAGTILIITAPAVFGPRQPSHTDRAPSRGGTQASRNRC</sequence>
<feature type="transmembrane region" description="Helical" evidence="7">
    <location>
        <begin position="82"/>
        <end position="100"/>
    </location>
</feature>
<accession>A0ABZ1YVI0</accession>
<feature type="region of interest" description="Disordered" evidence="6">
    <location>
        <begin position="387"/>
        <end position="408"/>
    </location>
</feature>
<dbReference type="Proteomes" id="UP001432062">
    <property type="component" value="Chromosome"/>
</dbReference>
<dbReference type="InterPro" id="IPR020846">
    <property type="entry name" value="MFS_dom"/>
</dbReference>
<feature type="transmembrane region" description="Helical" evidence="7">
    <location>
        <begin position="333"/>
        <end position="356"/>
    </location>
</feature>
<evidence type="ECO:0000256" key="3">
    <source>
        <dbReference type="ARBA" id="ARBA00022692"/>
    </source>
</evidence>
<dbReference type="PANTHER" id="PTHR43124">
    <property type="entry name" value="PURINE EFFLUX PUMP PBUE"/>
    <property type="match status" value="1"/>
</dbReference>
<feature type="transmembrane region" description="Helical" evidence="7">
    <location>
        <begin position="12"/>
        <end position="29"/>
    </location>
</feature>
<organism evidence="9 10">
    <name type="scientific">Nocardia vinacea</name>
    <dbReference type="NCBI Taxonomy" id="96468"/>
    <lineage>
        <taxon>Bacteria</taxon>
        <taxon>Bacillati</taxon>
        <taxon>Actinomycetota</taxon>
        <taxon>Actinomycetes</taxon>
        <taxon>Mycobacteriales</taxon>
        <taxon>Nocardiaceae</taxon>
        <taxon>Nocardia</taxon>
    </lineage>
</organism>
<evidence type="ECO:0000256" key="6">
    <source>
        <dbReference type="SAM" id="MobiDB-lite"/>
    </source>
</evidence>
<feature type="transmembrane region" description="Helical" evidence="7">
    <location>
        <begin position="139"/>
        <end position="159"/>
    </location>
</feature>
<feature type="transmembrane region" description="Helical" evidence="7">
    <location>
        <begin position="165"/>
        <end position="185"/>
    </location>
</feature>
<dbReference type="InterPro" id="IPR050189">
    <property type="entry name" value="MFS_Efflux_Transporters"/>
</dbReference>
<feature type="transmembrane region" description="Helical" evidence="7">
    <location>
        <begin position="49"/>
        <end position="70"/>
    </location>
</feature>
<evidence type="ECO:0000259" key="8">
    <source>
        <dbReference type="PROSITE" id="PS50850"/>
    </source>
</evidence>
<keyword evidence="4 7" id="KW-1133">Transmembrane helix</keyword>
<evidence type="ECO:0000256" key="1">
    <source>
        <dbReference type="ARBA" id="ARBA00004651"/>
    </source>
</evidence>
<keyword evidence="3 7" id="KW-0812">Transmembrane</keyword>
<feature type="transmembrane region" description="Helical" evidence="7">
    <location>
        <begin position="238"/>
        <end position="263"/>
    </location>
</feature>
<dbReference type="CDD" id="cd17324">
    <property type="entry name" value="MFS_NepI_like"/>
    <property type="match status" value="1"/>
</dbReference>
<keyword evidence="2" id="KW-1003">Cell membrane</keyword>
<dbReference type="Gene3D" id="1.20.1250.20">
    <property type="entry name" value="MFS general substrate transporter like domains"/>
    <property type="match status" value="1"/>
</dbReference>
<feature type="compositionally biased region" description="Polar residues" evidence="6">
    <location>
        <begin position="399"/>
        <end position="408"/>
    </location>
</feature>
<keyword evidence="5 7" id="KW-0472">Membrane</keyword>
<feature type="transmembrane region" description="Helical" evidence="7">
    <location>
        <begin position="298"/>
        <end position="321"/>
    </location>
</feature>
<protein>
    <submittedName>
        <fullName evidence="9">MFS transporter</fullName>
    </submittedName>
</protein>
<evidence type="ECO:0000313" key="9">
    <source>
        <dbReference type="EMBL" id="WUV45905.1"/>
    </source>
</evidence>
<evidence type="ECO:0000256" key="5">
    <source>
        <dbReference type="ARBA" id="ARBA00023136"/>
    </source>
</evidence>
<evidence type="ECO:0000256" key="7">
    <source>
        <dbReference type="SAM" id="Phobius"/>
    </source>
</evidence>
<name>A0ABZ1YVI0_9NOCA</name>
<evidence type="ECO:0000313" key="10">
    <source>
        <dbReference type="Proteomes" id="UP001432062"/>
    </source>
</evidence>
<proteinExistence type="predicted"/>
<dbReference type="PANTHER" id="PTHR43124:SF3">
    <property type="entry name" value="CHLORAMPHENICOL EFFLUX PUMP RV0191"/>
    <property type="match status" value="1"/>
</dbReference>
<evidence type="ECO:0000256" key="2">
    <source>
        <dbReference type="ARBA" id="ARBA00022475"/>
    </source>
</evidence>